<gene>
    <name evidence="7" type="ORF">SAMN02745751_02312</name>
</gene>
<evidence type="ECO:0000313" key="8">
    <source>
        <dbReference type="Proteomes" id="UP000184052"/>
    </source>
</evidence>
<dbReference type="AlphaFoldDB" id="A0A1M6IGD1"/>
<dbReference type="Proteomes" id="UP000184052">
    <property type="component" value="Unassembled WGS sequence"/>
</dbReference>
<comment type="subcellular location">
    <subcellularLocation>
        <location evidence="1">Membrane</location>
    </subcellularLocation>
</comment>
<dbReference type="InterPro" id="IPR027417">
    <property type="entry name" value="P-loop_NTPase"/>
</dbReference>
<evidence type="ECO:0000256" key="2">
    <source>
        <dbReference type="ARBA" id="ARBA00022741"/>
    </source>
</evidence>
<dbReference type="Gene3D" id="3.40.50.300">
    <property type="entry name" value="P-loop containing nucleotide triphosphate hydrolases"/>
    <property type="match status" value="1"/>
</dbReference>
<evidence type="ECO:0000259" key="6">
    <source>
        <dbReference type="Pfam" id="PF00350"/>
    </source>
</evidence>
<evidence type="ECO:0000256" key="4">
    <source>
        <dbReference type="ARBA" id="ARBA00023134"/>
    </source>
</evidence>
<dbReference type="Pfam" id="PF00350">
    <property type="entry name" value="Dynamin_N"/>
    <property type="match status" value="1"/>
</dbReference>
<accession>A0A1M6IGD1</accession>
<protein>
    <submittedName>
        <fullName evidence="7">Dynamin family protein</fullName>
    </submittedName>
</protein>
<keyword evidence="8" id="KW-1185">Reference proteome</keyword>
<dbReference type="PANTHER" id="PTHR10465">
    <property type="entry name" value="TRANSMEMBRANE GTPASE FZO1"/>
    <property type="match status" value="1"/>
</dbReference>
<dbReference type="GO" id="GO:0016020">
    <property type="term" value="C:membrane"/>
    <property type="evidence" value="ECO:0007669"/>
    <property type="project" value="UniProtKB-SubCell"/>
</dbReference>
<evidence type="ECO:0000256" key="3">
    <source>
        <dbReference type="ARBA" id="ARBA00022801"/>
    </source>
</evidence>
<keyword evidence="5" id="KW-0472">Membrane</keyword>
<keyword evidence="2" id="KW-0547">Nucleotide-binding</keyword>
<organism evidence="7 8">
    <name type="scientific">Dethiosulfatibacter aminovorans DSM 17477</name>
    <dbReference type="NCBI Taxonomy" id="1121476"/>
    <lineage>
        <taxon>Bacteria</taxon>
        <taxon>Bacillati</taxon>
        <taxon>Bacillota</taxon>
        <taxon>Tissierellia</taxon>
        <taxon>Dethiosulfatibacter</taxon>
    </lineage>
</organism>
<dbReference type="SUPFAM" id="SSF52540">
    <property type="entry name" value="P-loop containing nucleoside triphosphate hydrolases"/>
    <property type="match status" value="1"/>
</dbReference>
<name>A0A1M6IGD1_9FIRM</name>
<reference evidence="7 8" key="1">
    <citation type="submission" date="2016-11" db="EMBL/GenBank/DDBJ databases">
        <authorList>
            <person name="Jaros S."/>
            <person name="Januszkiewicz K."/>
            <person name="Wedrychowicz H."/>
        </authorList>
    </citation>
    <scope>NUCLEOTIDE SEQUENCE [LARGE SCALE GENOMIC DNA]</scope>
    <source>
        <strain evidence="7 8">DSM 17477</strain>
    </source>
</reference>
<keyword evidence="4" id="KW-0342">GTP-binding</keyword>
<sequence length="609" mass="68568">MTDSISKAYNYLQNFKVAEKPIIDDSDLMPLESLIQEKNYYSPSIPRILFVGEFKAGKSTLLNALFGGDYAATDVLEMTSWVARYWPSDKKFCKIVFSNGSEEYVNPIEFKDKCQSRDYTVEELQNISRVDIGINNPNINYSVIDSPGFGSTTVENEKRVIDAISEADFIFWVLSCEVIGGMREAAIINSIKEKETPMICIVTKCDLIDDEDELQEVIEYVNETYEIDRDSIFPLSANNYINDQNEYETQRFKNLTQFIDRRITVNKEDIRRKAQESHLERIADHCRDLLESIETEVDKAIEARERYKSLLTTVRMTVASKMESDIVKYVSCNLFNPYRKSIIEKMDGIKGKLTSEKINEALENALPADYMDEFWENTLDYTLLRIKELWSEGIEENIEEIQKINNIVLSTKFTVAFSDDIDQFKTTTNVLADEAFRTSITASIGIAGVATAYAALLGPAAATITIGAAASGIGIPIALMGAGVSAAVYFVKSKGGASNSAKGEKILDITIEQFIDGIIRTEFMTKVKEFNLQTENNLISNFEKQVCSRLPESDLDKISNEIKNLKSELENIHYLVPTNGISQECPFCGKKVTGNTPYCLSCGNYLKRA</sequence>
<dbReference type="InterPro" id="IPR045063">
    <property type="entry name" value="Dynamin_N"/>
</dbReference>
<feature type="domain" description="Dynamin N-terminal" evidence="6">
    <location>
        <begin position="48"/>
        <end position="204"/>
    </location>
</feature>
<dbReference type="GO" id="GO:0005525">
    <property type="term" value="F:GTP binding"/>
    <property type="evidence" value="ECO:0007669"/>
    <property type="project" value="UniProtKB-KW"/>
</dbReference>
<evidence type="ECO:0000256" key="1">
    <source>
        <dbReference type="ARBA" id="ARBA00004370"/>
    </source>
</evidence>
<dbReference type="STRING" id="1121476.SAMN02745751_02312"/>
<dbReference type="GO" id="GO:0003924">
    <property type="term" value="F:GTPase activity"/>
    <property type="evidence" value="ECO:0007669"/>
    <property type="project" value="InterPro"/>
</dbReference>
<keyword evidence="3" id="KW-0378">Hydrolase</keyword>
<dbReference type="EMBL" id="FQZL01000017">
    <property type="protein sequence ID" value="SHJ33494.1"/>
    <property type="molecule type" value="Genomic_DNA"/>
</dbReference>
<dbReference type="GO" id="GO:0008053">
    <property type="term" value="P:mitochondrial fusion"/>
    <property type="evidence" value="ECO:0007669"/>
    <property type="project" value="TreeGrafter"/>
</dbReference>
<dbReference type="InterPro" id="IPR027094">
    <property type="entry name" value="Mitofusin_fam"/>
</dbReference>
<proteinExistence type="predicted"/>
<evidence type="ECO:0000313" key="7">
    <source>
        <dbReference type="EMBL" id="SHJ33494.1"/>
    </source>
</evidence>
<evidence type="ECO:0000256" key="5">
    <source>
        <dbReference type="ARBA" id="ARBA00023136"/>
    </source>
</evidence>
<dbReference type="PANTHER" id="PTHR10465:SF0">
    <property type="entry name" value="SARCALUMENIN"/>
    <property type="match status" value="1"/>
</dbReference>